<name>A0A2T1HZC9_9HYPH</name>
<evidence type="ECO:0000313" key="3">
    <source>
        <dbReference type="Proteomes" id="UP000239772"/>
    </source>
</evidence>
<evidence type="ECO:0000259" key="1">
    <source>
        <dbReference type="Pfam" id="PF10006"/>
    </source>
</evidence>
<gene>
    <name evidence="2" type="ORF">SLNSH_01365</name>
</gene>
<dbReference type="AlphaFoldDB" id="A0A2T1HZC9"/>
<comment type="caution">
    <text evidence="2">The sequence shown here is derived from an EMBL/GenBank/DDBJ whole genome shotgun (WGS) entry which is preliminary data.</text>
</comment>
<evidence type="ECO:0000313" key="2">
    <source>
        <dbReference type="EMBL" id="PSC07052.1"/>
    </source>
</evidence>
<accession>A0A2T1HZC9</accession>
<keyword evidence="3" id="KW-1185">Reference proteome</keyword>
<dbReference type="InterPro" id="IPR018720">
    <property type="entry name" value="DUF2249"/>
</dbReference>
<dbReference type="Proteomes" id="UP000239772">
    <property type="component" value="Unassembled WGS sequence"/>
</dbReference>
<dbReference type="RefSeq" id="WP_106334837.1">
    <property type="nucleotide sequence ID" value="NZ_PVZS01000001.1"/>
</dbReference>
<protein>
    <submittedName>
        <fullName evidence="2">Hemerythrin</fullName>
    </submittedName>
</protein>
<dbReference type="EMBL" id="PVZS01000001">
    <property type="protein sequence ID" value="PSC07052.1"/>
    <property type="molecule type" value="Genomic_DNA"/>
</dbReference>
<dbReference type="OrthoDB" id="8451629at2"/>
<proteinExistence type="predicted"/>
<feature type="domain" description="DUF2249" evidence="1">
    <location>
        <begin position="12"/>
        <end position="81"/>
    </location>
</feature>
<organism evidence="2 3">
    <name type="scientific">Alsobacter soli</name>
    <dbReference type="NCBI Taxonomy" id="2109933"/>
    <lineage>
        <taxon>Bacteria</taxon>
        <taxon>Pseudomonadati</taxon>
        <taxon>Pseudomonadota</taxon>
        <taxon>Alphaproteobacteria</taxon>
        <taxon>Hyphomicrobiales</taxon>
        <taxon>Alsobacteraceae</taxon>
        <taxon>Alsobacter</taxon>
    </lineage>
</organism>
<dbReference type="Pfam" id="PF10006">
    <property type="entry name" value="DUF2249"/>
    <property type="match status" value="1"/>
</dbReference>
<sequence>MSCGCGNVTETTIDVRQIVPKMRHPIVFGTFDMLSPGEAFLLVNDHDPRPLHYQFGEYRPGAFAWDYEEQGPEVWRVRISRVLD</sequence>
<reference evidence="3" key="1">
    <citation type="submission" date="2018-03" db="EMBL/GenBank/DDBJ databases">
        <authorList>
            <person name="Sun L."/>
            <person name="Liu H."/>
            <person name="Chen W."/>
            <person name="Huang K."/>
            <person name="Liu W."/>
            <person name="Gao X."/>
        </authorList>
    </citation>
    <scope>NUCLEOTIDE SEQUENCE [LARGE SCALE GENOMIC DNA]</scope>
    <source>
        <strain evidence="3">SH9</strain>
    </source>
</reference>